<accession>A0AAF0ZK48</accession>
<name>A0AAF0ZK48_9CHRO</name>
<dbReference type="GO" id="GO:0008448">
    <property type="term" value="F:N-acetylglucosamine-6-phosphate deacetylase activity"/>
    <property type="evidence" value="ECO:0007669"/>
    <property type="project" value="UniProtKB-EC"/>
</dbReference>
<feature type="binding site" evidence="7">
    <location>
        <position position="135"/>
    </location>
    <ligand>
        <name>Zn(2+)</name>
        <dbReference type="ChEBI" id="CHEBI:29105"/>
    </ligand>
</feature>
<feature type="binding site" evidence="7">
    <location>
        <position position="201"/>
    </location>
    <ligand>
        <name>Zn(2+)</name>
        <dbReference type="ChEBI" id="CHEBI:29105"/>
    </ligand>
</feature>
<keyword evidence="2 7" id="KW-0479">Metal-binding</keyword>
<proteinExistence type="inferred from homology"/>
<feature type="binding site" evidence="6">
    <location>
        <position position="233"/>
    </location>
    <ligand>
        <name>substrate</name>
    </ligand>
</feature>
<dbReference type="PIRSF" id="PIRSF038994">
    <property type="entry name" value="NagA"/>
    <property type="match status" value="1"/>
</dbReference>
<feature type="binding site" evidence="6">
    <location>
        <position position="146"/>
    </location>
    <ligand>
        <name>substrate</name>
    </ligand>
</feature>
<feature type="binding site" evidence="6">
    <location>
        <position position="257"/>
    </location>
    <ligand>
        <name>substrate</name>
    </ligand>
</feature>
<evidence type="ECO:0000256" key="5">
    <source>
        <dbReference type="PIRSR" id="PIRSR038994-1"/>
    </source>
</evidence>
<keyword evidence="3 4" id="KW-0378">Hydrolase</keyword>
<sequence>MTSTKTSFIITNGRLVGYSDLQTLVIENGKIKSIQPSHFKTNSDLDLEGDYLSLGGVDLQINGGLGLAFPDLCFDDIDKLHDICAYLWSTGVDQFLPTIVTTSVEKIHQSLKVIQEFKREKPRKNEAEIIGVHLEGPFLNYEKRGAHPPEYLLSLTLDNIKIVLGAYADVVKIITLAPELDEKKEVIPYLQSLGIVISLGHSQATAEEAMIAFQQGASMVTHAFNAMPNLHHRQAGLLGEAIVNPHVYCGLIADGNHVCPTMLKLILQASNYHQGVFVVSDALAPIGLGDGVYPWDSRTIEVKNGTARLPDGTLSGTTLPLFVGVQNLYEWGICNIEDAIALVTDAPRKALKMPCLEVSSPANLIRWHEDKQNKKLHWQRINNLI</sequence>
<dbReference type="SUPFAM" id="SSF51556">
    <property type="entry name" value="Metallo-dependent hydrolases"/>
    <property type="match status" value="1"/>
</dbReference>
<dbReference type="EMBL" id="CP138348">
    <property type="protein sequence ID" value="WPF89927.1"/>
    <property type="molecule type" value="Genomic_DNA"/>
</dbReference>
<evidence type="ECO:0000313" key="8">
    <source>
        <dbReference type="EMBL" id="WPF89927.1"/>
    </source>
</evidence>
<evidence type="ECO:0000256" key="6">
    <source>
        <dbReference type="PIRSR" id="PIRSR038994-2"/>
    </source>
</evidence>
<feature type="active site" description="Proton donor/acceptor" evidence="5">
    <location>
        <position position="281"/>
    </location>
</feature>
<evidence type="ECO:0000256" key="3">
    <source>
        <dbReference type="ARBA" id="ARBA00022801"/>
    </source>
</evidence>
<feature type="binding site" evidence="6">
    <location>
        <begin position="225"/>
        <end position="226"/>
    </location>
    <ligand>
        <name>substrate</name>
    </ligand>
</feature>
<dbReference type="EC" id="3.5.1.25" evidence="8"/>
<dbReference type="Gene3D" id="3.20.20.140">
    <property type="entry name" value="Metal-dependent hydrolases"/>
    <property type="match status" value="1"/>
</dbReference>
<dbReference type="GO" id="GO:0046872">
    <property type="term" value="F:metal ion binding"/>
    <property type="evidence" value="ECO:0007669"/>
    <property type="project" value="UniProtKB-KW"/>
</dbReference>
<dbReference type="InterPro" id="IPR032466">
    <property type="entry name" value="Metal_Hydrolase"/>
</dbReference>
<keyword evidence="4" id="KW-0119">Carbohydrate metabolism</keyword>
<dbReference type="NCBIfam" id="TIGR00221">
    <property type="entry name" value="nagA"/>
    <property type="match status" value="1"/>
</dbReference>
<dbReference type="RefSeq" id="WP_099434704.1">
    <property type="nucleotide sequence ID" value="NZ_CP138348.1"/>
</dbReference>
<evidence type="ECO:0000256" key="2">
    <source>
        <dbReference type="ARBA" id="ARBA00022723"/>
    </source>
</evidence>
<comment type="cofactor">
    <cofactor evidence="7">
        <name>a divalent metal cation</name>
        <dbReference type="ChEBI" id="CHEBI:60240"/>
    </cofactor>
    <text evidence="7">Binds 1 divalent metal cation per subunit.</text>
</comment>
<dbReference type="AlphaFoldDB" id="A0AAF0ZK48"/>
<comment type="similarity">
    <text evidence="1 4">Belongs to the metallo-dependent hydrolases superfamily. NagA family.</text>
</comment>
<dbReference type="GO" id="GO:0006046">
    <property type="term" value="P:N-acetylglucosamine catabolic process"/>
    <property type="evidence" value="ECO:0007669"/>
    <property type="project" value="TreeGrafter"/>
</dbReference>
<reference evidence="8" key="1">
    <citation type="submission" date="2023-11" db="EMBL/GenBank/DDBJ databases">
        <title>Genome sequence of Cyanobacterium aponinum BCRC AL20115.</title>
        <authorList>
            <person name="Chang H.-Y."/>
            <person name="Lin K.-M."/>
            <person name="Hsueh H.-T."/>
            <person name="Chu H.-A."/>
            <person name="Kuo C.-H."/>
        </authorList>
    </citation>
    <scope>NUCLEOTIDE SEQUENCE</scope>
    <source>
        <strain evidence="8">AL20115</strain>
    </source>
</reference>
<feature type="binding site" evidence="6">
    <location>
        <begin position="314"/>
        <end position="316"/>
    </location>
    <ligand>
        <name>substrate</name>
    </ligand>
</feature>
<protein>
    <submittedName>
        <fullName evidence="8">N-acetylglucosamine-6-phosphate deacetylase</fullName>
        <ecNumber evidence="8">3.5.1.25</ecNumber>
    </submittedName>
</protein>
<dbReference type="CDD" id="cd00854">
    <property type="entry name" value="NagA"/>
    <property type="match status" value="1"/>
</dbReference>
<organism evidence="8">
    <name type="scientific">Cyanobacterium aponinum AL20115</name>
    <dbReference type="NCBI Taxonomy" id="3090662"/>
    <lineage>
        <taxon>Bacteria</taxon>
        <taxon>Bacillati</taxon>
        <taxon>Cyanobacteriota</taxon>
        <taxon>Cyanophyceae</taxon>
        <taxon>Oscillatoriophycideae</taxon>
        <taxon>Chroococcales</taxon>
        <taxon>Geminocystaceae</taxon>
        <taxon>Cyanobacterium</taxon>
    </lineage>
</organism>
<evidence type="ECO:0000256" key="7">
    <source>
        <dbReference type="PIRSR" id="PIRSR038994-3"/>
    </source>
</evidence>
<evidence type="ECO:0000256" key="4">
    <source>
        <dbReference type="PIRNR" id="PIRNR038994"/>
    </source>
</evidence>
<dbReference type="PANTHER" id="PTHR11113">
    <property type="entry name" value="N-ACETYLGLUCOSAMINE-6-PHOSPHATE DEACETYLASE"/>
    <property type="match status" value="1"/>
</dbReference>
<evidence type="ECO:0000256" key="1">
    <source>
        <dbReference type="ARBA" id="ARBA00010716"/>
    </source>
</evidence>
<dbReference type="PANTHER" id="PTHR11113:SF14">
    <property type="entry name" value="N-ACETYLGLUCOSAMINE-6-PHOSPHATE DEACETYLASE"/>
    <property type="match status" value="1"/>
</dbReference>
<dbReference type="InterPro" id="IPR003764">
    <property type="entry name" value="GlcNAc_6-P_deAcase"/>
</dbReference>
<feature type="binding site" evidence="7">
    <location>
        <position position="222"/>
    </location>
    <ligand>
        <name>Zn(2+)</name>
        <dbReference type="ChEBI" id="CHEBI:29105"/>
    </ligand>
</feature>
<gene>
    <name evidence="8" type="primary">nagA</name>
    <name evidence="8" type="ORF">SAY89_06575</name>
</gene>